<accession>A0A9W9VYV4</accession>
<dbReference type="GO" id="GO:0004497">
    <property type="term" value="F:monooxygenase activity"/>
    <property type="evidence" value="ECO:0007669"/>
    <property type="project" value="UniProtKB-KW"/>
</dbReference>
<keyword evidence="5 6" id="KW-0349">Heme</keyword>
<dbReference type="OrthoDB" id="1103324at2759"/>
<dbReference type="InterPro" id="IPR050364">
    <property type="entry name" value="Cytochrome_P450_fung"/>
</dbReference>
<evidence type="ECO:0000256" key="6">
    <source>
        <dbReference type="RuleBase" id="RU000461"/>
    </source>
</evidence>
<reference evidence="8" key="2">
    <citation type="journal article" date="2023" name="IMA Fungus">
        <title>Comparative genomic study of the Penicillium genus elucidates a diverse pangenome and 15 lateral gene transfer events.</title>
        <authorList>
            <person name="Petersen C."/>
            <person name="Sorensen T."/>
            <person name="Nielsen M.R."/>
            <person name="Sondergaard T.E."/>
            <person name="Sorensen J.L."/>
            <person name="Fitzpatrick D.A."/>
            <person name="Frisvad J.C."/>
            <person name="Nielsen K.L."/>
        </authorList>
    </citation>
    <scope>NUCLEOTIDE SEQUENCE</scope>
    <source>
        <strain evidence="8">IBT 29677</strain>
    </source>
</reference>
<dbReference type="GO" id="GO:0020037">
    <property type="term" value="F:heme binding"/>
    <property type="evidence" value="ECO:0007669"/>
    <property type="project" value="InterPro"/>
</dbReference>
<reference evidence="8" key="1">
    <citation type="submission" date="2022-12" db="EMBL/GenBank/DDBJ databases">
        <authorList>
            <person name="Petersen C."/>
        </authorList>
    </citation>
    <scope>NUCLEOTIDE SEQUENCE</scope>
    <source>
        <strain evidence="8">IBT 29677</strain>
    </source>
</reference>
<dbReference type="AlphaFoldDB" id="A0A9W9VYV4"/>
<dbReference type="InterPro" id="IPR001128">
    <property type="entry name" value="Cyt_P450"/>
</dbReference>
<evidence type="ECO:0000256" key="4">
    <source>
        <dbReference type="ARBA" id="ARBA00023004"/>
    </source>
</evidence>
<dbReference type="GO" id="GO:0043386">
    <property type="term" value="P:mycotoxin biosynthetic process"/>
    <property type="evidence" value="ECO:0007669"/>
    <property type="project" value="UniProtKB-ARBA"/>
</dbReference>
<dbReference type="Proteomes" id="UP001147747">
    <property type="component" value="Unassembled WGS sequence"/>
</dbReference>
<dbReference type="PANTHER" id="PTHR46300:SF4">
    <property type="entry name" value="CYTOCHROME P450 98A3"/>
    <property type="match status" value="1"/>
</dbReference>
<keyword evidence="3 6" id="KW-0560">Oxidoreductase</keyword>
<gene>
    <name evidence="8" type="ORF">N7509_007437</name>
</gene>
<protein>
    <submittedName>
        <fullName evidence="8">Cytochrome P450</fullName>
    </submittedName>
</protein>
<dbReference type="PRINTS" id="PR00385">
    <property type="entry name" value="P450"/>
</dbReference>
<dbReference type="InterPro" id="IPR002401">
    <property type="entry name" value="Cyt_P450_E_grp-I"/>
</dbReference>
<evidence type="ECO:0000256" key="1">
    <source>
        <dbReference type="ARBA" id="ARBA00010617"/>
    </source>
</evidence>
<dbReference type="GeneID" id="81371054"/>
<dbReference type="Pfam" id="PF00067">
    <property type="entry name" value="p450"/>
    <property type="match status" value="1"/>
</dbReference>
<keyword evidence="2 5" id="KW-0479">Metal-binding</keyword>
<keyword evidence="4 5" id="KW-0408">Iron</keyword>
<comment type="cofactor">
    <cofactor evidence="5">
        <name>heme</name>
        <dbReference type="ChEBI" id="CHEBI:30413"/>
    </cofactor>
</comment>
<evidence type="ECO:0000256" key="2">
    <source>
        <dbReference type="ARBA" id="ARBA00022723"/>
    </source>
</evidence>
<feature type="binding site" description="axial binding residue" evidence="5">
    <location>
        <position position="474"/>
    </location>
    <ligand>
        <name>heme</name>
        <dbReference type="ChEBI" id="CHEBI:30413"/>
    </ligand>
    <ligandPart>
        <name>Fe</name>
        <dbReference type="ChEBI" id="CHEBI:18248"/>
    </ligandPart>
</feature>
<dbReference type="PANTHER" id="PTHR46300">
    <property type="entry name" value="P450, PUTATIVE (EUROFUNG)-RELATED-RELATED"/>
    <property type="match status" value="1"/>
</dbReference>
<feature type="transmembrane region" description="Helical" evidence="7">
    <location>
        <begin position="20"/>
        <end position="40"/>
    </location>
</feature>
<dbReference type="CDD" id="cd11065">
    <property type="entry name" value="CYP64-like"/>
    <property type="match status" value="1"/>
</dbReference>
<comment type="similarity">
    <text evidence="1 6">Belongs to the cytochrome P450 family.</text>
</comment>
<evidence type="ECO:0000313" key="8">
    <source>
        <dbReference type="EMBL" id="KAJ5391947.1"/>
    </source>
</evidence>
<dbReference type="Gene3D" id="1.10.630.10">
    <property type="entry name" value="Cytochrome P450"/>
    <property type="match status" value="1"/>
</dbReference>
<proteinExistence type="inferred from homology"/>
<dbReference type="RefSeq" id="XP_056487625.1">
    <property type="nucleotide sequence ID" value="XM_056632074.1"/>
</dbReference>
<dbReference type="SUPFAM" id="SSF48264">
    <property type="entry name" value="Cytochrome P450"/>
    <property type="match status" value="1"/>
</dbReference>
<name>A0A9W9VYV4_9EURO</name>
<evidence type="ECO:0000256" key="7">
    <source>
        <dbReference type="SAM" id="Phobius"/>
    </source>
</evidence>
<organism evidence="8 9">
    <name type="scientific">Penicillium cosmopolitanum</name>
    <dbReference type="NCBI Taxonomy" id="1131564"/>
    <lineage>
        <taxon>Eukaryota</taxon>
        <taxon>Fungi</taxon>
        <taxon>Dikarya</taxon>
        <taxon>Ascomycota</taxon>
        <taxon>Pezizomycotina</taxon>
        <taxon>Eurotiomycetes</taxon>
        <taxon>Eurotiomycetidae</taxon>
        <taxon>Eurotiales</taxon>
        <taxon>Aspergillaceae</taxon>
        <taxon>Penicillium</taxon>
    </lineage>
</organism>
<dbReference type="GO" id="GO:0005506">
    <property type="term" value="F:iron ion binding"/>
    <property type="evidence" value="ECO:0007669"/>
    <property type="project" value="InterPro"/>
</dbReference>
<keyword evidence="9" id="KW-1185">Reference proteome</keyword>
<dbReference type="InterPro" id="IPR017972">
    <property type="entry name" value="Cyt_P450_CS"/>
</dbReference>
<keyword evidence="7" id="KW-0812">Transmembrane</keyword>
<keyword evidence="6" id="KW-0503">Monooxygenase</keyword>
<evidence type="ECO:0000256" key="3">
    <source>
        <dbReference type="ARBA" id="ARBA00023002"/>
    </source>
</evidence>
<evidence type="ECO:0000256" key="5">
    <source>
        <dbReference type="PIRSR" id="PIRSR602401-1"/>
    </source>
</evidence>
<evidence type="ECO:0000313" key="9">
    <source>
        <dbReference type="Proteomes" id="UP001147747"/>
    </source>
</evidence>
<sequence>MIEYYSLPSILLKSNPYTVAFAIVLLPALFILIHDFLLYLRLPPGPTPLPFLGNKLSIPTASPWIQFEKWSRIYGPIFTLWIGRRPTIIISDPNVAVDLLEKRSIKFSSRPRFVVMGELYWDNAGILVQPYGKEWQTRRRMLHQALNPSALRLYKPVQEAEAARLCFTILEDQKSYEGLIDRFTASVVFSIAYGHRIDSMNSDIIRQRLDYMQYSASLNVPGKFLAESIPWLKYIPNIFAPWKAEIQRRGRGEAAMNLNLLRRVKDEISNAASSTAVPNSLTKMLLEAQESDPAAFGLLSERDFSFVPASLFGAGSDTTASTLCSAILMLVTNPEAQAAAHAELDFVIGKSRLPNFSDEANLPYIKALCNETLRIRPVAVLGGTPHANSVADTYNGYFIPNGTTILSNSWAINLNPSYYPNPHHFNPLRFLGVDPTTLAYLPRFSQDDFAEASPTNHHPAKEGHSSFGWGRRICPGAGLAQNSLFIALARLLWTFEFKPVLEKDGSPRQYDTFAYTQGFNIRPRPFECNIRPRSEECREVLMIEKGRAESILSPFTPFEEKILSPDRTWT</sequence>
<dbReference type="GO" id="GO:0016705">
    <property type="term" value="F:oxidoreductase activity, acting on paired donors, with incorporation or reduction of molecular oxygen"/>
    <property type="evidence" value="ECO:0007669"/>
    <property type="project" value="InterPro"/>
</dbReference>
<comment type="caution">
    <text evidence="8">The sequence shown here is derived from an EMBL/GenBank/DDBJ whole genome shotgun (WGS) entry which is preliminary data.</text>
</comment>
<dbReference type="PRINTS" id="PR00463">
    <property type="entry name" value="EP450I"/>
</dbReference>
<dbReference type="InterPro" id="IPR036396">
    <property type="entry name" value="Cyt_P450_sf"/>
</dbReference>
<dbReference type="EMBL" id="JAPZBU010000008">
    <property type="protein sequence ID" value="KAJ5391947.1"/>
    <property type="molecule type" value="Genomic_DNA"/>
</dbReference>
<keyword evidence="7" id="KW-1133">Transmembrane helix</keyword>
<dbReference type="PROSITE" id="PS00086">
    <property type="entry name" value="CYTOCHROME_P450"/>
    <property type="match status" value="1"/>
</dbReference>
<keyword evidence="7" id="KW-0472">Membrane</keyword>